<reference evidence="3" key="1">
    <citation type="journal article" date="2010" name="Nat. Biotechnol.">
        <title>Draft genome sequence of the oilseed species Ricinus communis.</title>
        <authorList>
            <person name="Chan A.P."/>
            <person name="Crabtree J."/>
            <person name="Zhao Q."/>
            <person name="Lorenzi H."/>
            <person name="Orvis J."/>
            <person name="Puiu D."/>
            <person name="Melake-Berhan A."/>
            <person name="Jones K.M."/>
            <person name="Redman J."/>
            <person name="Chen G."/>
            <person name="Cahoon E.B."/>
            <person name="Gedil M."/>
            <person name="Stanke M."/>
            <person name="Haas B.J."/>
            <person name="Wortman J.R."/>
            <person name="Fraser-Liggett C.M."/>
            <person name="Ravel J."/>
            <person name="Rabinowicz P.D."/>
        </authorList>
    </citation>
    <scope>NUCLEOTIDE SEQUENCE [LARGE SCALE GENOMIC DNA]</scope>
    <source>
        <strain evidence="3">cv. Hale</strain>
    </source>
</reference>
<evidence type="ECO:0000313" key="2">
    <source>
        <dbReference type="EMBL" id="EEF34162.1"/>
    </source>
</evidence>
<proteinExistence type="predicted"/>
<dbReference type="EMBL" id="EQ974082">
    <property type="protein sequence ID" value="EEF34162.1"/>
    <property type="molecule type" value="Genomic_DNA"/>
</dbReference>
<dbReference type="Proteomes" id="UP000008311">
    <property type="component" value="Unassembled WGS sequence"/>
</dbReference>
<gene>
    <name evidence="2" type="ORF">RCOM_0780000</name>
</gene>
<protein>
    <submittedName>
        <fullName evidence="2">Uncharacterized protein</fullName>
    </submittedName>
</protein>
<name>B9SQD6_RICCO</name>
<accession>B9SQD6</accession>
<organism evidence="2 3">
    <name type="scientific">Ricinus communis</name>
    <name type="common">Castor bean</name>
    <dbReference type="NCBI Taxonomy" id="3988"/>
    <lineage>
        <taxon>Eukaryota</taxon>
        <taxon>Viridiplantae</taxon>
        <taxon>Streptophyta</taxon>
        <taxon>Embryophyta</taxon>
        <taxon>Tracheophyta</taxon>
        <taxon>Spermatophyta</taxon>
        <taxon>Magnoliopsida</taxon>
        <taxon>eudicotyledons</taxon>
        <taxon>Gunneridae</taxon>
        <taxon>Pentapetalae</taxon>
        <taxon>rosids</taxon>
        <taxon>fabids</taxon>
        <taxon>Malpighiales</taxon>
        <taxon>Euphorbiaceae</taxon>
        <taxon>Acalyphoideae</taxon>
        <taxon>Acalypheae</taxon>
        <taxon>Ricinus</taxon>
    </lineage>
</organism>
<feature type="region of interest" description="Disordered" evidence="1">
    <location>
        <begin position="1"/>
        <end position="29"/>
    </location>
</feature>
<evidence type="ECO:0000313" key="3">
    <source>
        <dbReference type="Proteomes" id="UP000008311"/>
    </source>
</evidence>
<dbReference type="AlphaFoldDB" id="B9SQD6"/>
<sequence length="105" mass="11431">MNVLASKNNGCESGAKRKGDEEAEGEVESVSKRARENFLAAIFQSQFSTMDAGHQLAEHYDTFSWKCRKLGGSATVQSILRERGVLVGEGYMASQRESISGELGL</sequence>
<evidence type="ECO:0000256" key="1">
    <source>
        <dbReference type="SAM" id="MobiDB-lite"/>
    </source>
</evidence>
<keyword evidence="3" id="KW-1185">Reference proteome</keyword>
<dbReference type="InParanoid" id="B9SQD6"/>
<feature type="compositionally biased region" description="Polar residues" evidence="1">
    <location>
        <begin position="1"/>
        <end position="11"/>
    </location>
</feature>